<dbReference type="InterPro" id="IPR001702">
    <property type="entry name" value="Porin_Gram-ve"/>
</dbReference>
<dbReference type="Pfam" id="PF13609">
    <property type="entry name" value="Porin_4"/>
    <property type="match status" value="1"/>
</dbReference>
<dbReference type="PRINTS" id="PR00184">
    <property type="entry name" value="NEISSPPORIN"/>
</dbReference>
<dbReference type="Gene3D" id="2.40.160.10">
    <property type="entry name" value="Porin"/>
    <property type="match status" value="1"/>
</dbReference>
<dbReference type="SUPFAM" id="SSF56935">
    <property type="entry name" value="Porins"/>
    <property type="match status" value="1"/>
</dbReference>
<dbReference type="InterPro" id="IPR023614">
    <property type="entry name" value="Porin_dom_sf"/>
</dbReference>
<dbReference type="Proteomes" id="UP001209701">
    <property type="component" value="Unassembled WGS sequence"/>
</dbReference>
<evidence type="ECO:0000256" key="8">
    <source>
        <dbReference type="ARBA" id="ARBA00023114"/>
    </source>
</evidence>
<evidence type="ECO:0000259" key="12">
    <source>
        <dbReference type="Pfam" id="PF13609"/>
    </source>
</evidence>
<evidence type="ECO:0000256" key="4">
    <source>
        <dbReference type="ARBA" id="ARBA00022452"/>
    </source>
</evidence>
<reference evidence="13 14" key="1">
    <citation type="submission" date="2021-11" db="EMBL/GenBank/DDBJ databases">
        <authorList>
            <person name="Liang Q."/>
            <person name="Mou H."/>
            <person name="Liu Z."/>
        </authorList>
    </citation>
    <scope>NUCLEOTIDE SEQUENCE [LARGE SCALE GENOMIC DNA]</scope>
    <source>
        <strain evidence="13 14">CHU3</strain>
    </source>
</reference>
<protein>
    <submittedName>
        <fullName evidence="13">Porin</fullName>
    </submittedName>
</protein>
<dbReference type="EMBL" id="JAJIRN010000013">
    <property type="protein sequence ID" value="MCV2371242.1"/>
    <property type="molecule type" value="Genomic_DNA"/>
</dbReference>
<keyword evidence="5" id="KW-0812">Transmembrane</keyword>
<evidence type="ECO:0000256" key="3">
    <source>
        <dbReference type="ARBA" id="ARBA00022448"/>
    </source>
</evidence>
<comment type="caution">
    <text evidence="13">The sequence shown here is derived from an EMBL/GenBank/DDBJ whole genome shotgun (WGS) entry which is preliminary data.</text>
</comment>
<name>A0ABT2YME4_9BURK</name>
<evidence type="ECO:0000256" key="6">
    <source>
        <dbReference type="ARBA" id="ARBA00022729"/>
    </source>
</evidence>
<feature type="domain" description="Porin" evidence="12">
    <location>
        <begin position="9"/>
        <end position="318"/>
    </location>
</feature>
<evidence type="ECO:0000313" key="13">
    <source>
        <dbReference type="EMBL" id="MCV2371242.1"/>
    </source>
</evidence>
<keyword evidence="6 11" id="KW-0732">Signal</keyword>
<evidence type="ECO:0000256" key="1">
    <source>
        <dbReference type="ARBA" id="ARBA00004571"/>
    </source>
</evidence>
<evidence type="ECO:0000256" key="10">
    <source>
        <dbReference type="ARBA" id="ARBA00023237"/>
    </source>
</evidence>
<comment type="subunit">
    <text evidence="2">Homotrimer.</text>
</comment>
<keyword evidence="14" id="KW-1185">Reference proteome</keyword>
<evidence type="ECO:0000256" key="7">
    <source>
        <dbReference type="ARBA" id="ARBA00023065"/>
    </source>
</evidence>
<evidence type="ECO:0000256" key="11">
    <source>
        <dbReference type="SAM" id="SignalP"/>
    </source>
</evidence>
<keyword evidence="4" id="KW-1134">Transmembrane beta strand</keyword>
<evidence type="ECO:0000256" key="2">
    <source>
        <dbReference type="ARBA" id="ARBA00011233"/>
    </source>
</evidence>
<dbReference type="RefSeq" id="WP_263573824.1">
    <property type="nucleotide sequence ID" value="NZ_JAJIRN010000013.1"/>
</dbReference>
<comment type="subcellular location">
    <subcellularLocation>
        <location evidence="1">Cell outer membrane</location>
        <topology evidence="1">Multi-pass membrane protein</topology>
    </subcellularLocation>
</comment>
<dbReference type="PRINTS" id="PR00182">
    <property type="entry name" value="ECOLNEIPORIN"/>
</dbReference>
<keyword evidence="8" id="KW-0626">Porin</keyword>
<feature type="chain" id="PRO_5046900924" evidence="11">
    <location>
        <begin position="21"/>
        <end position="345"/>
    </location>
</feature>
<keyword evidence="7" id="KW-0406">Ion transport</keyword>
<sequence>MLKQGLTLAFMFFVGGLAQAQSAVTVYGVLDMAINHENNGAGGPGTKTTIDSGVQSGSRLGFKGSENIGGGLSVIFQLEMGLNADTGKAAQGGLAFGRGVWVGLEGGFGALRLGRQNKPLHTAVDSVDPFRTSIIGGTAGESTSASGLGRPFYVTNPRTDNTINYISSNVGGLVGTVAYTFGEQTGSAGKMSQLGLSASYTKGPFYAVLAYNGEKDLLLNQLEYYFIGGAYDFGLAKIAAAYGSVTANDNFLPNGKTDLTMSMIGLTIPTGSGDVIASVTGVDNGLAEGRGRQFGVGYTYYLSKRTNFYTSLARVANESNSNAGKLAYKVGATERLLNFGVRHLF</sequence>
<dbReference type="CDD" id="cd00342">
    <property type="entry name" value="gram_neg_porins"/>
    <property type="match status" value="1"/>
</dbReference>
<dbReference type="PANTHER" id="PTHR34501:SF9">
    <property type="entry name" value="MAJOR OUTER MEMBRANE PROTEIN P.IA"/>
    <property type="match status" value="1"/>
</dbReference>
<evidence type="ECO:0000313" key="14">
    <source>
        <dbReference type="Proteomes" id="UP001209701"/>
    </source>
</evidence>
<keyword evidence="3" id="KW-0813">Transport</keyword>
<evidence type="ECO:0000256" key="5">
    <source>
        <dbReference type="ARBA" id="ARBA00022692"/>
    </source>
</evidence>
<gene>
    <name evidence="13" type="ORF">LNV07_24390</name>
</gene>
<evidence type="ECO:0000256" key="9">
    <source>
        <dbReference type="ARBA" id="ARBA00023136"/>
    </source>
</evidence>
<organism evidence="13 14">
    <name type="scientific">Roseateles oligotrophus</name>
    <dbReference type="NCBI Taxonomy" id="1769250"/>
    <lineage>
        <taxon>Bacteria</taxon>
        <taxon>Pseudomonadati</taxon>
        <taxon>Pseudomonadota</taxon>
        <taxon>Betaproteobacteria</taxon>
        <taxon>Burkholderiales</taxon>
        <taxon>Sphaerotilaceae</taxon>
        <taxon>Roseateles</taxon>
    </lineage>
</organism>
<accession>A0ABT2YME4</accession>
<feature type="signal peptide" evidence="11">
    <location>
        <begin position="1"/>
        <end position="20"/>
    </location>
</feature>
<dbReference type="PANTHER" id="PTHR34501">
    <property type="entry name" value="PROTEIN YDDL-RELATED"/>
    <property type="match status" value="1"/>
</dbReference>
<dbReference type="InterPro" id="IPR002299">
    <property type="entry name" value="Porin_Neis"/>
</dbReference>
<dbReference type="InterPro" id="IPR033900">
    <property type="entry name" value="Gram_neg_porin_domain"/>
</dbReference>
<proteinExistence type="predicted"/>
<keyword evidence="10" id="KW-0998">Cell outer membrane</keyword>
<keyword evidence="9" id="KW-0472">Membrane</keyword>
<dbReference type="InterPro" id="IPR050298">
    <property type="entry name" value="Gram-neg_bact_OMP"/>
</dbReference>